<protein>
    <submittedName>
        <fullName evidence="2">Uncharacterized protein</fullName>
    </submittedName>
</protein>
<evidence type="ECO:0000256" key="1">
    <source>
        <dbReference type="SAM" id="MobiDB-lite"/>
    </source>
</evidence>
<organism evidence="2 3">
    <name type="scientific">Dermatophagoides farinae</name>
    <name type="common">American house dust mite</name>
    <dbReference type="NCBI Taxonomy" id="6954"/>
    <lineage>
        <taxon>Eukaryota</taxon>
        <taxon>Metazoa</taxon>
        <taxon>Ecdysozoa</taxon>
        <taxon>Arthropoda</taxon>
        <taxon>Chelicerata</taxon>
        <taxon>Arachnida</taxon>
        <taxon>Acari</taxon>
        <taxon>Acariformes</taxon>
        <taxon>Sarcoptiformes</taxon>
        <taxon>Astigmata</taxon>
        <taxon>Psoroptidia</taxon>
        <taxon>Analgoidea</taxon>
        <taxon>Pyroglyphidae</taxon>
        <taxon>Dermatophagoidinae</taxon>
        <taxon>Dermatophagoides</taxon>
    </lineage>
</organism>
<dbReference type="EMBL" id="ASGP02000002">
    <property type="protein sequence ID" value="KAH9522967.1"/>
    <property type="molecule type" value="Genomic_DNA"/>
</dbReference>
<feature type="compositionally biased region" description="Basic and acidic residues" evidence="1">
    <location>
        <begin position="47"/>
        <end position="60"/>
    </location>
</feature>
<sequence>MLQLQSMVKHKEVENLRMESTNCPALHVCKAQPVKLDDYEDEDEDMHAEPEPHDDCHVIDRSHGRPNWLDRIVIVDDDTAQDEFHDQSDGHRVLVPEPDDQYGVHHEDTRANDDIIAALIATVKAIPEPEPEPHYLPATVLTAKHYQTLYAPITQSNYGSHVNHLVQVPAPIYKGVPVPEPYTVPEPYEVPRPYPVEVPRPVPVQVKRIVPIPMVAQAAPIYTKSVVHAPPVLHHGPVAPVLHHGPAAPVLAEPPHPEPYHPAGLPYGHPLGPLDHEGAYHQQQLAHQPLAHYR</sequence>
<feature type="region of interest" description="Disordered" evidence="1">
    <location>
        <begin position="39"/>
        <end position="60"/>
    </location>
</feature>
<feature type="region of interest" description="Disordered" evidence="1">
    <location>
        <begin position="249"/>
        <end position="276"/>
    </location>
</feature>
<accession>A0A922I5K6</accession>
<proteinExistence type="predicted"/>
<evidence type="ECO:0000313" key="3">
    <source>
        <dbReference type="Proteomes" id="UP000790347"/>
    </source>
</evidence>
<dbReference type="AlphaFoldDB" id="A0A922I5K6"/>
<evidence type="ECO:0000313" key="2">
    <source>
        <dbReference type="EMBL" id="KAH9522967.1"/>
    </source>
</evidence>
<gene>
    <name evidence="2" type="ORF">DERF_006521</name>
</gene>
<name>A0A922I5K6_DERFA</name>
<reference evidence="2" key="2">
    <citation type="journal article" date="2022" name="Res Sq">
        <title>Comparative Genomics Reveals Insights into the Divergent Evolution of Astigmatic Mites and Household Pest Adaptations.</title>
        <authorList>
            <person name="Xiong Q."/>
            <person name="Wan A.T.-Y."/>
            <person name="Liu X.-Y."/>
            <person name="Fung C.S.-H."/>
            <person name="Xiao X."/>
            <person name="Malainual N."/>
            <person name="Hou J."/>
            <person name="Wang L."/>
            <person name="Wang M."/>
            <person name="Yang K."/>
            <person name="Cui Y."/>
            <person name="Leung E."/>
            <person name="Nong W."/>
            <person name="Shin S.-K."/>
            <person name="Au S."/>
            <person name="Jeong K.Y."/>
            <person name="Chew F.T."/>
            <person name="Hui J."/>
            <person name="Leung T.F."/>
            <person name="Tungtrongchitr A."/>
            <person name="Zhong N."/>
            <person name="Liu Z."/>
            <person name="Tsui S."/>
        </authorList>
    </citation>
    <scope>NUCLEOTIDE SEQUENCE</scope>
    <source>
        <strain evidence="2">Derf</strain>
        <tissue evidence="2">Whole organism</tissue>
    </source>
</reference>
<comment type="caution">
    <text evidence="2">The sequence shown here is derived from an EMBL/GenBank/DDBJ whole genome shotgun (WGS) entry which is preliminary data.</text>
</comment>
<dbReference type="Proteomes" id="UP000790347">
    <property type="component" value="Unassembled WGS sequence"/>
</dbReference>
<reference evidence="2" key="1">
    <citation type="submission" date="2013-05" db="EMBL/GenBank/DDBJ databases">
        <authorList>
            <person name="Yim A.K.Y."/>
            <person name="Chan T.F."/>
            <person name="Ji K.M."/>
            <person name="Liu X.Y."/>
            <person name="Zhou J.W."/>
            <person name="Li R.Q."/>
            <person name="Yang K.Y."/>
            <person name="Li J."/>
            <person name="Li M."/>
            <person name="Law P.T.W."/>
            <person name="Wu Y.L."/>
            <person name="Cai Z.L."/>
            <person name="Qin H."/>
            <person name="Bao Y."/>
            <person name="Leung R.K.K."/>
            <person name="Ng P.K.S."/>
            <person name="Zou J."/>
            <person name="Zhong X.J."/>
            <person name="Ran P.X."/>
            <person name="Zhong N.S."/>
            <person name="Liu Z.G."/>
            <person name="Tsui S.K.W."/>
        </authorList>
    </citation>
    <scope>NUCLEOTIDE SEQUENCE</scope>
    <source>
        <strain evidence="2">Derf</strain>
        <tissue evidence="2">Whole organism</tissue>
    </source>
</reference>
<keyword evidence="3" id="KW-1185">Reference proteome</keyword>